<evidence type="ECO:0000313" key="4">
    <source>
        <dbReference type="Proteomes" id="UP000466388"/>
    </source>
</evidence>
<keyword evidence="4" id="KW-1185">Reference proteome</keyword>
<dbReference type="InterPro" id="IPR036388">
    <property type="entry name" value="WH-like_DNA-bd_sf"/>
</dbReference>
<sequence length="182" mass="21536">MPKRRTLPYILLGLIHSNQQMTGYQMMQEFKHEISDFWTASHSQIYPELQRMADDGWIRPLALGKKVASKRNQTYYQVTTTGEQVLTEWLETPLTANDDELFPLKLFFIDDQNSKLLPPLISRQLELSTERRNYLRHRMTTVFPNQTAIQAHYGHYLTLSRGIERESNYVSWLKKLDAEMKR</sequence>
<reference evidence="3 4" key="1">
    <citation type="submission" date="2019-11" db="EMBL/GenBank/DDBJ databases">
        <title>Lactobacillus sp. nov. CRM56-3, isolated from fermented tea leaves.</title>
        <authorList>
            <person name="Phuengjayaem S."/>
            <person name="Tanasupawat S."/>
        </authorList>
    </citation>
    <scope>NUCLEOTIDE SEQUENCE [LARGE SCALE GENOMIC DNA]</scope>
    <source>
        <strain evidence="3 4">CRM56-3</strain>
    </source>
</reference>
<dbReference type="SUPFAM" id="SSF46785">
    <property type="entry name" value="Winged helix' DNA-binding domain"/>
    <property type="match status" value="1"/>
</dbReference>
<feature type="domain" description="Transcription regulator PadR C-terminal" evidence="2">
    <location>
        <begin position="102"/>
        <end position="179"/>
    </location>
</feature>
<protein>
    <submittedName>
        <fullName evidence="3">PadR family transcriptional regulator</fullName>
    </submittedName>
</protein>
<dbReference type="InterPro" id="IPR005149">
    <property type="entry name" value="Tscrpt_reg_PadR_N"/>
</dbReference>
<dbReference type="RefSeq" id="WP_155430872.1">
    <property type="nucleotide sequence ID" value="NZ_WNJO01000002.1"/>
</dbReference>
<evidence type="ECO:0000259" key="2">
    <source>
        <dbReference type="Pfam" id="PF10400"/>
    </source>
</evidence>
<dbReference type="PANTHER" id="PTHR43252">
    <property type="entry name" value="TRANSCRIPTIONAL REGULATOR YQJI"/>
    <property type="match status" value="1"/>
</dbReference>
<comment type="caution">
    <text evidence="3">The sequence shown here is derived from an EMBL/GenBank/DDBJ whole genome shotgun (WGS) entry which is preliminary data.</text>
</comment>
<dbReference type="Pfam" id="PF10400">
    <property type="entry name" value="Vir_act_alpha_C"/>
    <property type="match status" value="1"/>
</dbReference>
<dbReference type="EMBL" id="WNJO01000002">
    <property type="protein sequence ID" value="MTV81599.1"/>
    <property type="molecule type" value="Genomic_DNA"/>
</dbReference>
<dbReference type="AlphaFoldDB" id="A0A7X3C2U5"/>
<feature type="domain" description="Transcription regulator PadR N-terminal" evidence="1">
    <location>
        <begin position="11"/>
        <end position="87"/>
    </location>
</feature>
<dbReference type="Gene3D" id="1.10.10.10">
    <property type="entry name" value="Winged helix-like DNA-binding domain superfamily/Winged helix DNA-binding domain"/>
    <property type="match status" value="1"/>
</dbReference>
<evidence type="ECO:0000259" key="1">
    <source>
        <dbReference type="Pfam" id="PF03551"/>
    </source>
</evidence>
<dbReference type="InterPro" id="IPR036390">
    <property type="entry name" value="WH_DNA-bd_sf"/>
</dbReference>
<name>A0A7X3C2U5_9LACO</name>
<dbReference type="Pfam" id="PF03551">
    <property type="entry name" value="PadR"/>
    <property type="match status" value="1"/>
</dbReference>
<evidence type="ECO:0000313" key="3">
    <source>
        <dbReference type="EMBL" id="MTV81599.1"/>
    </source>
</evidence>
<accession>A0A7X3C2U5</accession>
<dbReference type="Gene3D" id="6.10.140.190">
    <property type="match status" value="1"/>
</dbReference>
<gene>
    <name evidence="3" type="ORF">GM612_02880</name>
</gene>
<proteinExistence type="predicted"/>
<dbReference type="PANTHER" id="PTHR43252:SF6">
    <property type="entry name" value="NEGATIVE TRANSCRIPTION REGULATOR PADR"/>
    <property type="match status" value="1"/>
</dbReference>
<organism evidence="3 4">
    <name type="scientific">Secundilactobacillus folii</name>
    <dbReference type="NCBI Taxonomy" id="2678357"/>
    <lineage>
        <taxon>Bacteria</taxon>
        <taxon>Bacillati</taxon>
        <taxon>Bacillota</taxon>
        <taxon>Bacilli</taxon>
        <taxon>Lactobacillales</taxon>
        <taxon>Lactobacillaceae</taxon>
        <taxon>Secundilactobacillus</taxon>
    </lineage>
</organism>
<dbReference type="InterPro" id="IPR018309">
    <property type="entry name" value="Tscrpt_reg_PadR_C"/>
</dbReference>
<dbReference type="Proteomes" id="UP000466388">
    <property type="component" value="Unassembled WGS sequence"/>
</dbReference>